<reference evidence="3" key="1">
    <citation type="submission" date="2016-06" db="EMBL/GenBank/DDBJ databases">
        <title>Complete genome sequence of Actinoalloteichus fjordicus DSM 46855 (=ADI127-17), type strain of the new species Actinoalloteichus fjordicus.</title>
        <authorList>
            <person name="Ruckert C."/>
            <person name="Nouioui I."/>
            <person name="Willmese J."/>
            <person name="van Wezel G."/>
            <person name="Klenk H.-P."/>
            <person name="Kalinowski J."/>
            <person name="Zotchev S.B."/>
        </authorList>
    </citation>
    <scope>NUCLEOTIDE SEQUENCE [LARGE SCALE GENOMIC DNA]</scope>
    <source>
        <strain evidence="3">ADI127-7</strain>
    </source>
</reference>
<organism evidence="2 3">
    <name type="scientific">Actinoalloteichus fjordicus</name>
    <dbReference type="NCBI Taxonomy" id="1612552"/>
    <lineage>
        <taxon>Bacteria</taxon>
        <taxon>Bacillati</taxon>
        <taxon>Actinomycetota</taxon>
        <taxon>Actinomycetes</taxon>
        <taxon>Pseudonocardiales</taxon>
        <taxon>Pseudonocardiaceae</taxon>
        <taxon>Actinoalloteichus</taxon>
    </lineage>
</organism>
<evidence type="ECO:0000256" key="1">
    <source>
        <dbReference type="SAM" id="MobiDB-lite"/>
    </source>
</evidence>
<feature type="region of interest" description="Disordered" evidence="1">
    <location>
        <begin position="51"/>
        <end position="104"/>
    </location>
</feature>
<sequence length="302" mass="31894">MTSLLSPTAADAGVIAAMPVVEPLDRPAFAGLTVSLLLAGASAVRSPAAPLAACPSSERPSSVESPSSIERPSSIAPDPPLHGSPQRAAPPSATLPRSPRPARSRITVPSVAAPLASVPVEVVAVPDWARLSPPLPVSSSPTSQVPIPVLRRLATARSNAEQRHPMAGTDIPASTTSPDPPGRTPSAHRIARQALHALVEILDGRRSRLQLGRLLVPDLHYLIAPRARHGPSTNPPSRLLRVHAQQVSETVIESTAPVRGRDRVFAVALRLELRGTRWLGTALQVLRPPRSDRRGLTERRGG</sequence>
<accession>A0AAC9LGS0</accession>
<dbReference type="KEGG" id="acad:UA74_26510"/>
<dbReference type="Proteomes" id="UP000185511">
    <property type="component" value="Chromosome"/>
</dbReference>
<evidence type="ECO:0000313" key="3">
    <source>
        <dbReference type="Proteomes" id="UP000185511"/>
    </source>
</evidence>
<gene>
    <name evidence="2" type="ORF">UA74_26510</name>
</gene>
<feature type="compositionally biased region" description="Low complexity" evidence="1">
    <location>
        <begin position="51"/>
        <end position="75"/>
    </location>
</feature>
<name>A0AAC9LGS0_9PSEU</name>
<feature type="region of interest" description="Disordered" evidence="1">
    <location>
        <begin position="156"/>
        <end position="187"/>
    </location>
</feature>
<dbReference type="EMBL" id="CP016076">
    <property type="protein sequence ID" value="APU17307.1"/>
    <property type="molecule type" value="Genomic_DNA"/>
</dbReference>
<dbReference type="AlphaFoldDB" id="A0AAC9LGS0"/>
<evidence type="ECO:0000313" key="2">
    <source>
        <dbReference type="EMBL" id="APU17307.1"/>
    </source>
</evidence>
<keyword evidence="3" id="KW-1185">Reference proteome</keyword>
<dbReference type="Pfam" id="PF20060">
    <property type="entry name" value="DUF6459"/>
    <property type="match status" value="1"/>
</dbReference>
<proteinExistence type="predicted"/>
<dbReference type="InterPro" id="IPR045596">
    <property type="entry name" value="DUF6459"/>
</dbReference>
<dbReference type="RefSeq" id="WP_075742681.1">
    <property type="nucleotide sequence ID" value="NZ_CP016076.1"/>
</dbReference>
<protein>
    <submittedName>
        <fullName evidence="2">Uncharacterized protein</fullName>
    </submittedName>
</protein>